<dbReference type="PANTHER" id="PTHR48111">
    <property type="entry name" value="REGULATOR OF RPOS"/>
    <property type="match status" value="1"/>
</dbReference>
<dbReference type="OrthoDB" id="5511894at2"/>
<organism evidence="8 9">
    <name type="scientific">Streptomyces cellostaticus</name>
    <dbReference type="NCBI Taxonomy" id="67285"/>
    <lineage>
        <taxon>Bacteria</taxon>
        <taxon>Bacillati</taxon>
        <taxon>Actinomycetota</taxon>
        <taxon>Actinomycetes</taxon>
        <taxon>Kitasatosporales</taxon>
        <taxon>Streptomycetaceae</taxon>
        <taxon>Streptomyces</taxon>
    </lineage>
</organism>
<evidence type="ECO:0000256" key="3">
    <source>
        <dbReference type="ARBA" id="ARBA00023125"/>
    </source>
</evidence>
<dbReference type="SMART" id="SM00448">
    <property type="entry name" value="REC"/>
    <property type="match status" value="1"/>
</dbReference>
<reference evidence="8 9" key="1">
    <citation type="submission" date="2015-10" db="EMBL/GenBank/DDBJ databases">
        <title>Draft genome sequence of Streptomyces cellostaticus DSM 40189, type strain for the species Streptomyces cellostaticus.</title>
        <authorList>
            <person name="Ruckert C."/>
            <person name="Winkler A."/>
            <person name="Kalinowski J."/>
            <person name="Kampfer P."/>
            <person name="Glaeser S."/>
        </authorList>
    </citation>
    <scope>NUCLEOTIDE SEQUENCE [LARGE SCALE GENOMIC DNA]</scope>
    <source>
        <strain evidence="8 9">DSM 40189</strain>
    </source>
</reference>
<dbReference type="GO" id="GO:0006355">
    <property type="term" value="P:regulation of DNA-templated transcription"/>
    <property type="evidence" value="ECO:0007669"/>
    <property type="project" value="InterPro"/>
</dbReference>
<dbReference type="InterPro" id="IPR039420">
    <property type="entry name" value="WalR-like"/>
</dbReference>
<keyword evidence="3 5" id="KW-0238">DNA-binding</keyword>
<feature type="domain" description="OmpR/PhoB-type" evidence="7">
    <location>
        <begin position="137"/>
        <end position="242"/>
    </location>
</feature>
<dbReference type="CDD" id="cd00383">
    <property type="entry name" value="trans_reg_C"/>
    <property type="match status" value="1"/>
</dbReference>
<dbReference type="SUPFAM" id="SSF52172">
    <property type="entry name" value="CheY-like"/>
    <property type="match status" value="1"/>
</dbReference>
<dbReference type="InterPro" id="IPR001867">
    <property type="entry name" value="OmpR/PhoB-type_DNA-bd"/>
</dbReference>
<dbReference type="GO" id="GO:0000976">
    <property type="term" value="F:transcription cis-regulatory region binding"/>
    <property type="evidence" value="ECO:0007669"/>
    <property type="project" value="TreeGrafter"/>
</dbReference>
<dbReference type="Gene3D" id="3.40.50.2300">
    <property type="match status" value="1"/>
</dbReference>
<gene>
    <name evidence="8" type="ORF">AQI88_03445</name>
</gene>
<dbReference type="InterPro" id="IPR001789">
    <property type="entry name" value="Sig_transdc_resp-reg_receiver"/>
</dbReference>
<dbReference type="GO" id="GO:0000156">
    <property type="term" value="F:phosphorelay response regulator activity"/>
    <property type="evidence" value="ECO:0007669"/>
    <property type="project" value="TreeGrafter"/>
</dbReference>
<dbReference type="PROSITE" id="PS50110">
    <property type="entry name" value="RESPONSE_REGULATORY"/>
    <property type="match status" value="1"/>
</dbReference>
<name>A0A101NSD8_9ACTN</name>
<evidence type="ECO:0000313" key="9">
    <source>
        <dbReference type="Proteomes" id="UP000054241"/>
    </source>
</evidence>
<protein>
    <submittedName>
        <fullName evidence="8">Two-component system response regulator</fullName>
    </submittedName>
</protein>
<keyword evidence="9" id="KW-1185">Reference proteome</keyword>
<feature type="modified residue" description="4-aspartylphosphate" evidence="4">
    <location>
        <position position="62"/>
    </location>
</feature>
<dbReference type="STRING" id="67285.AQI88_03445"/>
<dbReference type="Gene3D" id="1.10.10.10">
    <property type="entry name" value="Winged helix-like DNA-binding domain superfamily/Winged helix DNA-binding domain"/>
    <property type="match status" value="1"/>
</dbReference>
<dbReference type="InterPro" id="IPR011006">
    <property type="entry name" value="CheY-like_superfamily"/>
</dbReference>
<dbReference type="GO" id="GO:0032993">
    <property type="term" value="C:protein-DNA complex"/>
    <property type="evidence" value="ECO:0007669"/>
    <property type="project" value="TreeGrafter"/>
</dbReference>
<dbReference type="Proteomes" id="UP000054241">
    <property type="component" value="Unassembled WGS sequence"/>
</dbReference>
<dbReference type="GO" id="GO:0005829">
    <property type="term" value="C:cytosol"/>
    <property type="evidence" value="ECO:0007669"/>
    <property type="project" value="TreeGrafter"/>
</dbReference>
<dbReference type="AlphaFoldDB" id="A0A101NSD8"/>
<feature type="domain" description="Response regulatory" evidence="6">
    <location>
        <begin position="13"/>
        <end position="127"/>
    </location>
</feature>
<evidence type="ECO:0000256" key="1">
    <source>
        <dbReference type="ARBA" id="ARBA00022553"/>
    </source>
</evidence>
<comment type="caution">
    <text evidence="8">The sequence shown here is derived from an EMBL/GenBank/DDBJ whole genome shotgun (WGS) entry which is preliminary data.</text>
</comment>
<dbReference type="InterPro" id="IPR036388">
    <property type="entry name" value="WH-like_DNA-bd_sf"/>
</dbReference>
<sequence length="244" mass="26948">MGTPAAPDRSRLRILVVEDDDTIGRHLETGLRGNGYVPTWSRTGTSALAEATRTAYDAVLLDLGLPDLDGLDLARTLRARFPDLLIVILTARTDDIDVIAGLDAGADDYLVKPFSLTVLLARLRAHLRRQTTTPQPQQPLRIGDLVIDTTARRCTLHGTDIPLRPKEFDLLTLLVRNPGTAVSRESLMAQVWDENWFGPTKTLDVTMAGLRRRLTQAAEESARPCRLPHITTLRGHGYRLECGA</sequence>
<dbReference type="EMBL" id="LMWL01000005">
    <property type="protein sequence ID" value="KUM98475.1"/>
    <property type="molecule type" value="Genomic_DNA"/>
</dbReference>
<evidence type="ECO:0000259" key="7">
    <source>
        <dbReference type="PROSITE" id="PS51755"/>
    </source>
</evidence>
<evidence type="ECO:0000256" key="2">
    <source>
        <dbReference type="ARBA" id="ARBA00023012"/>
    </source>
</evidence>
<evidence type="ECO:0000256" key="5">
    <source>
        <dbReference type="PROSITE-ProRule" id="PRU01091"/>
    </source>
</evidence>
<dbReference type="PROSITE" id="PS51755">
    <property type="entry name" value="OMPR_PHOB"/>
    <property type="match status" value="1"/>
</dbReference>
<dbReference type="PANTHER" id="PTHR48111:SF40">
    <property type="entry name" value="PHOSPHATE REGULON TRANSCRIPTIONAL REGULATORY PROTEIN PHOB"/>
    <property type="match status" value="1"/>
</dbReference>
<evidence type="ECO:0000256" key="4">
    <source>
        <dbReference type="PROSITE-ProRule" id="PRU00169"/>
    </source>
</evidence>
<feature type="DNA-binding region" description="OmpR/PhoB-type" evidence="5">
    <location>
        <begin position="137"/>
        <end position="242"/>
    </location>
</feature>
<dbReference type="Gene3D" id="6.10.250.690">
    <property type="match status" value="1"/>
</dbReference>
<dbReference type="Pfam" id="PF00486">
    <property type="entry name" value="Trans_reg_C"/>
    <property type="match status" value="1"/>
</dbReference>
<accession>A0A101NSD8</accession>
<keyword evidence="2" id="KW-0902">Two-component regulatory system</keyword>
<evidence type="ECO:0000259" key="6">
    <source>
        <dbReference type="PROSITE" id="PS50110"/>
    </source>
</evidence>
<evidence type="ECO:0000313" key="8">
    <source>
        <dbReference type="EMBL" id="KUM98475.1"/>
    </source>
</evidence>
<dbReference type="RefSeq" id="WP_066991687.1">
    <property type="nucleotide sequence ID" value="NZ_BNDU01000004.1"/>
</dbReference>
<proteinExistence type="predicted"/>
<dbReference type="Pfam" id="PF00072">
    <property type="entry name" value="Response_reg"/>
    <property type="match status" value="1"/>
</dbReference>
<keyword evidence="1 4" id="KW-0597">Phosphoprotein</keyword>
<dbReference type="SMART" id="SM00862">
    <property type="entry name" value="Trans_reg_C"/>
    <property type="match status" value="1"/>
</dbReference>